<comment type="caution">
    <text evidence="2">The sequence shown here is derived from an EMBL/GenBank/DDBJ whole genome shotgun (WGS) entry which is preliminary data.</text>
</comment>
<dbReference type="RefSeq" id="WP_192759589.1">
    <property type="nucleotide sequence ID" value="NZ_JADBDZ010000001.1"/>
</dbReference>
<evidence type="ECO:0000313" key="2">
    <source>
        <dbReference type="EMBL" id="MBE1532971.1"/>
    </source>
</evidence>
<dbReference type="SUPFAM" id="SSF47413">
    <property type="entry name" value="lambda repressor-like DNA-binding domains"/>
    <property type="match status" value="1"/>
</dbReference>
<dbReference type="CDD" id="cd00093">
    <property type="entry name" value="HTH_XRE"/>
    <property type="match status" value="1"/>
</dbReference>
<dbReference type="Gene3D" id="1.10.260.40">
    <property type="entry name" value="lambda repressor-like DNA-binding domains"/>
    <property type="match status" value="1"/>
</dbReference>
<dbReference type="Proteomes" id="UP000627838">
    <property type="component" value="Unassembled WGS sequence"/>
</dbReference>
<organism evidence="2 3">
    <name type="scientific">Actinomadura algeriensis</name>
    <dbReference type="NCBI Taxonomy" id="1679523"/>
    <lineage>
        <taxon>Bacteria</taxon>
        <taxon>Bacillati</taxon>
        <taxon>Actinomycetota</taxon>
        <taxon>Actinomycetes</taxon>
        <taxon>Streptosporangiales</taxon>
        <taxon>Thermomonosporaceae</taxon>
        <taxon>Actinomadura</taxon>
    </lineage>
</organism>
<accession>A0ABR9JQY6</accession>
<dbReference type="SMART" id="SM00530">
    <property type="entry name" value="HTH_XRE"/>
    <property type="match status" value="1"/>
</dbReference>
<gene>
    <name evidence="2" type="ORF">H4W34_002804</name>
</gene>
<reference evidence="2 3" key="1">
    <citation type="submission" date="2020-10" db="EMBL/GenBank/DDBJ databases">
        <title>Sequencing the genomes of 1000 actinobacteria strains.</title>
        <authorList>
            <person name="Klenk H.-P."/>
        </authorList>
    </citation>
    <scope>NUCLEOTIDE SEQUENCE [LARGE SCALE GENOMIC DNA]</scope>
    <source>
        <strain evidence="2 3">DSM 46744</strain>
    </source>
</reference>
<dbReference type="InterPro" id="IPR010982">
    <property type="entry name" value="Lambda_DNA-bd_dom_sf"/>
</dbReference>
<proteinExistence type="predicted"/>
<dbReference type="EMBL" id="JADBDZ010000001">
    <property type="protein sequence ID" value="MBE1532971.1"/>
    <property type="molecule type" value="Genomic_DNA"/>
</dbReference>
<dbReference type="InterPro" id="IPR001387">
    <property type="entry name" value="Cro/C1-type_HTH"/>
</dbReference>
<sequence>MSVADDLDPRSSLYAWLAYDLRLHRQRHGLTGERLGKIMGCVRSHVANIEAGRARIDMKQAKILDELWDTGGHFQTLLFFAETAHDPDWLRSYSQHEAAASVIRVYQGQIIPPPLQTEGYMRALLEESDAKDVGQAVQSRMARQDAILTRPSPPYVWILMDEDSITSEIGGPEVMRFQLRYLLEVGVLPHVSIRIIPKSAGAHLGLDGPFRLITVRDRQIGYVGARRGGRLIEGPTEITEIAVDYERIGFKALSEDATRARIGELEATK</sequence>
<keyword evidence="3" id="KW-1185">Reference proteome</keyword>
<dbReference type="Pfam" id="PF19054">
    <property type="entry name" value="DUF5753"/>
    <property type="match status" value="1"/>
</dbReference>
<protein>
    <submittedName>
        <fullName evidence="2">Transcriptional regulator with XRE-family HTH domain</fullName>
    </submittedName>
</protein>
<evidence type="ECO:0000259" key="1">
    <source>
        <dbReference type="SMART" id="SM00530"/>
    </source>
</evidence>
<name>A0ABR9JQY6_9ACTN</name>
<feature type="domain" description="HTH cro/C1-type" evidence="1">
    <location>
        <begin position="20"/>
        <end position="75"/>
    </location>
</feature>
<dbReference type="InterPro" id="IPR043917">
    <property type="entry name" value="DUF5753"/>
</dbReference>
<evidence type="ECO:0000313" key="3">
    <source>
        <dbReference type="Proteomes" id="UP000627838"/>
    </source>
</evidence>